<keyword evidence="5" id="KW-1133">Transmembrane helix</keyword>
<evidence type="ECO:0000256" key="4">
    <source>
        <dbReference type="SAM" id="Coils"/>
    </source>
</evidence>
<keyword evidence="5" id="KW-0472">Membrane</keyword>
<proteinExistence type="predicted"/>
<dbReference type="PROSITE" id="PS50109">
    <property type="entry name" value="HIS_KIN"/>
    <property type="match status" value="1"/>
</dbReference>
<evidence type="ECO:0000259" key="6">
    <source>
        <dbReference type="PROSITE" id="PS50109"/>
    </source>
</evidence>
<evidence type="ECO:0000256" key="1">
    <source>
        <dbReference type="ARBA" id="ARBA00000085"/>
    </source>
</evidence>
<feature type="coiled-coil region" evidence="4">
    <location>
        <begin position="820"/>
        <end position="847"/>
    </location>
</feature>
<comment type="caution">
    <text evidence="7">The sequence shown here is derived from an EMBL/GenBank/DDBJ whole genome shotgun (WGS) entry which is preliminary data.</text>
</comment>
<evidence type="ECO:0000313" key="7">
    <source>
        <dbReference type="EMBL" id="MBD8526470.1"/>
    </source>
</evidence>
<gene>
    <name evidence="7" type="ORF">IFO71_12045</name>
</gene>
<dbReference type="Gene3D" id="1.10.287.130">
    <property type="match status" value="1"/>
</dbReference>
<evidence type="ECO:0000256" key="5">
    <source>
        <dbReference type="SAM" id="Phobius"/>
    </source>
</evidence>
<dbReference type="EMBL" id="JACYTR010000023">
    <property type="protein sequence ID" value="MBD8526470.1"/>
    <property type="molecule type" value="Genomic_DNA"/>
</dbReference>
<dbReference type="PANTHER" id="PTHR43547">
    <property type="entry name" value="TWO-COMPONENT HISTIDINE KINASE"/>
    <property type="match status" value="1"/>
</dbReference>
<dbReference type="InterPro" id="IPR005467">
    <property type="entry name" value="His_kinase_dom"/>
</dbReference>
<dbReference type="SUPFAM" id="SSF55874">
    <property type="entry name" value="ATPase domain of HSP90 chaperone/DNA topoisomerase II/histidine kinase"/>
    <property type="match status" value="1"/>
</dbReference>
<sequence length="1094" mass="120992">MTLIRPLLWCLLGLLWPPLLVASMVGEPLFQTVSGTDETANGIITAIAQDRRGLIWYGSTEGLFHFDGYQLRRYRHQPGDPNSLGDDYVRALLARPDGTLWVATQSGGISVYHPDRDAFDVLQPQEGNPNSLAHVGVVSLAADPDGSVWIGYGVRGLDRYDPSSGEFQRFRADHDDPTALSHDTVRSLLVDRRGDLWAGTSDGLNRLRRGQSSFERIAPGSKLDNQYVYSLFQASDGRIWIGTQSEGAAVLQPETLELQFLPLGEAGISHPWVDGFVEPRPGRIWIASFGGGLDVYDSLTLQKVRRIRSDPSIPGSLAMDRIVQPMRATSGLIWIGTWGGGLQWHNPRNADAFRMVRYSPMRPDGLSNSSAMSLMELESGHIWVGTDGGGIDELDLERGVVRNWNTRNAASVGLGDDTIRALARTADGSRWVGTQQAGLLRFDPTRQTFRRVAVGAQDRRISHLLASQAGGLWVAAQRGLAWLDSASEAVEMLNLEDGRPFSDSVWALREDAEGRLWIGTAGASYVCLPGERVMRALSAGAPEAVMDFWLPASGEIWTIGPAGIHRAAHRHQETLRFAPWGKQLQPTDPSFGRQFLPDEQGRLWTPNHLLQPDPAQAIEIGRADGVDVGNVDIGARLKTREGILLFGGTRGLLVIRPELYQPWQFRAPILVTSLEINGQKQSLAQMEAGLSVPFGRRIAVEFALLDYSSPNRHHYAYRLFGVDDEWINTDSSRRLASYTRLWPGTYELQLRGMGRNGEWSDVYSLPLRVLPAWWQTNWFIALSLVLLGLATYALIHWRTLRLRQAQVTLQQLVAERTAELSTAKQHAERALEELRGAQSQLVVAEKMASLGQLVAGVAHEINTPIGIAVTAASHLLEENRSSQAKLDSNTLTRGDLKRWRETVDEAGRLVLSSLERANVLITSFKQVSVDQTSEHRRRFDLATFLGEVKTSLLPSFRRSTHRLEIDCPSGLELDTYPGALFQIMMNLVNNAVVHAFEPDQAGIMRIRAELRGERVILVFSDNGKGMEAATATRAFDPFFTTRRGRGGSGLGLHVVYNLTTQLLGGKLDMHTVPGQGTEFVFELPRVAGTPLSEN</sequence>
<dbReference type="Pfam" id="PF02518">
    <property type="entry name" value="HATPase_c"/>
    <property type="match status" value="1"/>
</dbReference>
<evidence type="ECO:0000313" key="8">
    <source>
        <dbReference type="Proteomes" id="UP000613768"/>
    </source>
</evidence>
<dbReference type="Gene3D" id="2.130.10.10">
    <property type="entry name" value="YVTN repeat-like/Quinoprotein amine dehydrogenase"/>
    <property type="match status" value="3"/>
</dbReference>
<feature type="transmembrane region" description="Helical" evidence="5">
    <location>
        <begin position="772"/>
        <end position="795"/>
    </location>
</feature>
<dbReference type="Proteomes" id="UP000613768">
    <property type="component" value="Unassembled WGS sequence"/>
</dbReference>
<dbReference type="CDD" id="cd00082">
    <property type="entry name" value="HisKA"/>
    <property type="match status" value="1"/>
</dbReference>
<dbReference type="Pfam" id="PF07494">
    <property type="entry name" value="Reg_prop"/>
    <property type="match status" value="3"/>
</dbReference>
<dbReference type="Gene3D" id="2.60.40.10">
    <property type="entry name" value="Immunoglobulins"/>
    <property type="match status" value="1"/>
</dbReference>
<dbReference type="EC" id="2.7.13.3" evidence="2"/>
<dbReference type="InterPro" id="IPR015943">
    <property type="entry name" value="WD40/YVTN_repeat-like_dom_sf"/>
</dbReference>
<organism evidence="7 8">
    <name type="scientific">Pseudomarimonas arenosa</name>
    <dbReference type="NCBI Taxonomy" id="2774145"/>
    <lineage>
        <taxon>Bacteria</taxon>
        <taxon>Pseudomonadati</taxon>
        <taxon>Pseudomonadota</taxon>
        <taxon>Gammaproteobacteria</taxon>
        <taxon>Lysobacterales</taxon>
        <taxon>Lysobacteraceae</taxon>
        <taxon>Pseudomarimonas</taxon>
    </lineage>
</organism>
<dbReference type="InterPro" id="IPR011110">
    <property type="entry name" value="Reg_prop"/>
</dbReference>
<dbReference type="SMART" id="SM00387">
    <property type="entry name" value="HATPase_c"/>
    <property type="match status" value="1"/>
</dbReference>
<dbReference type="InterPro" id="IPR003594">
    <property type="entry name" value="HATPase_dom"/>
</dbReference>
<dbReference type="InterPro" id="IPR036890">
    <property type="entry name" value="HATPase_C_sf"/>
</dbReference>
<feature type="domain" description="Histidine kinase" evidence="6">
    <location>
        <begin position="856"/>
        <end position="1087"/>
    </location>
</feature>
<dbReference type="AlphaFoldDB" id="A0AAW3ZK56"/>
<dbReference type="InterPro" id="IPR013783">
    <property type="entry name" value="Ig-like_fold"/>
</dbReference>
<dbReference type="RefSeq" id="WP_192029890.1">
    <property type="nucleotide sequence ID" value="NZ_JACYTR010000023.1"/>
</dbReference>
<keyword evidence="3" id="KW-0597">Phosphoprotein</keyword>
<dbReference type="Pfam" id="PF07495">
    <property type="entry name" value="Y_Y_Y"/>
    <property type="match status" value="1"/>
</dbReference>
<dbReference type="PRINTS" id="PR00344">
    <property type="entry name" value="BCTRLSENSOR"/>
</dbReference>
<dbReference type="SUPFAM" id="SSF47384">
    <property type="entry name" value="Homodimeric domain of signal transducing histidine kinase"/>
    <property type="match status" value="1"/>
</dbReference>
<evidence type="ECO:0000256" key="3">
    <source>
        <dbReference type="ARBA" id="ARBA00022553"/>
    </source>
</evidence>
<name>A0AAW3ZK56_9GAMM</name>
<dbReference type="InterPro" id="IPR003661">
    <property type="entry name" value="HisK_dim/P_dom"/>
</dbReference>
<dbReference type="SUPFAM" id="SSF63829">
    <property type="entry name" value="Calcium-dependent phosphotriesterase"/>
    <property type="match status" value="3"/>
</dbReference>
<accession>A0AAW3ZK56</accession>
<comment type="catalytic activity">
    <reaction evidence="1">
        <text>ATP + protein L-histidine = ADP + protein N-phospho-L-histidine.</text>
        <dbReference type="EC" id="2.7.13.3"/>
    </reaction>
</comment>
<protein>
    <recommendedName>
        <fullName evidence="2">histidine kinase</fullName>
        <ecNumber evidence="2">2.7.13.3</ecNumber>
    </recommendedName>
</protein>
<reference evidence="7 8" key="1">
    <citation type="submission" date="2020-09" db="EMBL/GenBank/DDBJ databases">
        <title>Pseudoxanthomonas sp. CAU 1598 isolated from sand of Yaerae Beach.</title>
        <authorList>
            <person name="Kim W."/>
        </authorList>
    </citation>
    <scope>NUCLEOTIDE SEQUENCE [LARGE SCALE GENOMIC DNA]</scope>
    <source>
        <strain evidence="7 8">CAU 1598</strain>
    </source>
</reference>
<dbReference type="PANTHER" id="PTHR43547:SF2">
    <property type="entry name" value="HYBRID SIGNAL TRANSDUCTION HISTIDINE KINASE C"/>
    <property type="match status" value="1"/>
</dbReference>
<dbReference type="GO" id="GO:0000155">
    <property type="term" value="F:phosphorelay sensor kinase activity"/>
    <property type="evidence" value="ECO:0007669"/>
    <property type="project" value="InterPro"/>
</dbReference>
<keyword evidence="4" id="KW-0175">Coiled coil</keyword>
<dbReference type="InterPro" id="IPR011123">
    <property type="entry name" value="Y_Y_Y"/>
</dbReference>
<dbReference type="InterPro" id="IPR004358">
    <property type="entry name" value="Sig_transdc_His_kin-like_C"/>
</dbReference>
<dbReference type="InterPro" id="IPR036097">
    <property type="entry name" value="HisK_dim/P_sf"/>
</dbReference>
<keyword evidence="5" id="KW-0812">Transmembrane</keyword>
<dbReference type="Gene3D" id="3.30.565.10">
    <property type="entry name" value="Histidine kinase-like ATPase, C-terminal domain"/>
    <property type="match status" value="1"/>
</dbReference>
<evidence type="ECO:0000256" key="2">
    <source>
        <dbReference type="ARBA" id="ARBA00012438"/>
    </source>
</evidence>
<keyword evidence="8" id="KW-1185">Reference proteome</keyword>